<dbReference type="PROSITE" id="PS51257">
    <property type="entry name" value="PROKAR_LIPOPROTEIN"/>
    <property type="match status" value="1"/>
</dbReference>
<name>A0AAQ3W8H1_9ENTE</name>
<feature type="transmembrane region" description="Helical" evidence="1">
    <location>
        <begin position="163"/>
        <end position="182"/>
    </location>
</feature>
<feature type="transmembrane region" description="Helical" evidence="1">
    <location>
        <begin position="45"/>
        <end position="64"/>
    </location>
</feature>
<keyword evidence="3" id="KW-1185">Reference proteome</keyword>
<feature type="transmembrane region" description="Helical" evidence="1">
    <location>
        <begin position="85"/>
        <end position="114"/>
    </location>
</feature>
<proteinExistence type="predicted"/>
<feature type="transmembrane region" description="Helical" evidence="1">
    <location>
        <begin position="202"/>
        <end position="224"/>
    </location>
</feature>
<dbReference type="AlphaFoldDB" id="A0AAQ3W8H1"/>
<feature type="transmembrane region" description="Helical" evidence="1">
    <location>
        <begin position="12"/>
        <end position="33"/>
    </location>
</feature>
<sequence length="233" mass="27336">MIKLFRIFFSKTLILVYSATLFLTLFLGCVNVYNIKQHSVEFSTAFLIFSILAYFILFFVLESNRIYQFFRTVDFRLLPISTGKLYVYNVIFSSIVGIIFFIGNATIGLIINYFMIKIPFVLDITWLKGITAVIDIVVLFLMIQFLICIYASIKQFVQKRFRWILEIVLFIVFMFLIDYLSVWDLDILKGIVMSTFGLKQEIYFRLITQLVIAGGYFSLSIWLIDRYVEAGDR</sequence>
<reference evidence="3" key="1">
    <citation type="submission" date="2017-05" db="EMBL/GenBank/DDBJ databases">
        <title>The Genome Sequence of EEnterococcus faecalis 9F2_4866.</title>
        <authorList>
            <consortium name="The Broad Institute Genomics Platform"/>
            <consortium name="The Broad Institute Genomic Center for Infectious Diseases"/>
            <person name="Earl A."/>
            <person name="Manson A."/>
            <person name="Schwartman J."/>
            <person name="Gilmore M."/>
            <person name="Abouelleil A."/>
            <person name="Cao P."/>
            <person name="Chapman S."/>
            <person name="Cusick C."/>
            <person name="Shea T."/>
            <person name="Young S."/>
            <person name="Neafsey D."/>
            <person name="Nusbaum C."/>
            <person name="Birren B."/>
        </authorList>
    </citation>
    <scope>NUCLEOTIDE SEQUENCE [LARGE SCALE GENOMIC DNA]</scope>
    <source>
        <strain evidence="3">7F3_DIV0205</strain>
    </source>
</reference>
<keyword evidence="1" id="KW-0472">Membrane</keyword>
<evidence type="ECO:0000313" key="3">
    <source>
        <dbReference type="Proteomes" id="UP000194948"/>
    </source>
</evidence>
<dbReference type="EMBL" id="CP147244">
    <property type="protein sequence ID" value="WYK00037.1"/>
    <property type="molecule type" value="Genomic_DNA"/>
</dbReference>
<reference evidence="2 3" key="2">
    <citation type="submission" date="2024-03" db="EMBL/GenBank/DDBJ databases">
        <title>The Genome Sequence of Enterococcus sp. DIV0205d.</title>
        <authorList>
            <consortium name="The Broad Institute Genomics Platform"/>
            <consortium name="The Broad Institute Microbial Omics Core"/>
            <consortium name="The Broad Institute Genomic Center for Infectious Diseases"/>
            <person name="Earl A."/>
            <person name="Manson A."/>
            <person name="Gilmore M."/>
            <person name="Schwartman J."/>
            <person name="Shea T."/>
            <person name="Abouelleil A."/>
            <person name="Cao P."/>
            <person name="Chapman S."/>
            <person name="Cusick C."/>
            <person name="Young S."/>
            <person name="Neafsey D."/>
            <person name="Nusbaum C."/>
            <person name="Birren B."/>
        </authorList>
    </citation>
    <scope>NUCLEOTIDE SEQUENCE [LARGE SCALE GENOMIC DNA]</scope>
    <source>
        <strain evidence="2 3">7F3_DIV0205</strain>
    </source>
</reference>
<protein>
    <submittedName>
        <fullName evidence="2">Uncharacterized protein</fullName>
    </submittedName>
</protein>
<evidence type="ECO:0000256" key="1">
    <source>
        <dbReference type="SAM" id="Phobius"/>
    </source>
</evidence>
<gene>
    <name evidence="2" type="ORF">A5821_001131</name>
</gene>
<keyword evidence="1" id="KW-0812">Transmembrane</keyword>
<evidence type="ECO:0000313" key="2">
    <source>
        <dbReference type="EMBL" id="WYK00037.1"/>
    </source>
</evidence>
<accession>A0AAQ3W8H1</accession>
<keyword evidence="1" id="KW-1133">Transmembrane helix</keyword>
<organism evidence="2 3">
    <name type="scientific">Candidatus Enterococcus palustris</name>
    <dbReference type="NCBI Taxonomy" id="1834189"/>
    <lineage>
        <taxon>Bacteria</taxon>
        <taxon>Bacillati</taxon>
        <taxon>Bacillota</taxon>
        <taxon>Bacilli</taxon>
        <taxon>Lactobacillales</taxon>
        <taxon>Enterococcaceae</taxon>
        <taxon>Enterococcus</taxon>
    </lineage>
</organism>
<feature type="transmembrane region" description="Helical" evidence="1">
    <location>
        <begin position="126"/>
        <end position="151"/>
    </location>
</feature>
<dbReference type="Proteomes" id="UP000194948">
    <property type="component" value="Chromosome"/>
</dbReference>